<proteinExistence type="predicted"/>
<dbReference type="SMART" id="SM00490">
    <property type="entry name" value="HELICc"/>
    <property type="match status" value="1"/>
</dbReference>
<evidence type="ECO:0000256" key="1">
    <source>
        <dbReference type="ARBA" id="ARBA00022741"/>
    </source>
</evidence>
<dbReference type="InterPro" id="IPR001650">
    <property type="entry name" value="Helicase_C-like"/>
</dbReference>
<accession>A0A8B6X794</accession>
<keyword evidence="3" id="KW-0347">Helicase</keyword>
<dbReference type="InterPro" id="IPR006483">
    <property type="entry name" value="CRISPR-assoc_Cas3_HD"/>
</dbReference>
<dbReference type="InterPro" id="IPR054712">
    <property type="entry name" value="Cas3-like_dom"/>
</dbReference>
<sequence length="1163" mass="122368">MPGIDDALLVELFARLGVGAPYDWQRRAFARMVAGEPPRQIKVPTAAGKTMLVAIFVAALATRARAGLPATQRRLAFAVNRRVLVDEATRLCVRIRELLDAGELPALRDALASLSVTGKPLAISTLRGQFADNGEWSLDPSTPAIVLATPDMLGSRLLFRGYGLGRSRAATHAGLLGIDTLVVHDEAHLAPAFSHLLRQIEARAAADAAAIGRPLIHVIEMTATLRPGVGGEPLVCDIASDAALVARMSARKRLGFKTIAAEGRKAGGAIAAAIVDAAVAHRDANRAVAIFVASPDQAATIARDLGRKGIDPARIVQLTGTMRGHERTALLDSPAYLRFVSDERRGNDGSAFFIATSAGEIGLDIDADIGLFDLATLDRLIQRAGRINRRGQGAGAITLIHANGEEAPEAVRPRCLAAIDLLQTLAAYADGIDASPLALSALLDQPGYADACDPAPAMRALEPQVIDMFAMTSLSLGQLRCPAPATYIQGLVDEEADITLAWRQLPAAHADVGRWLDAWPLVTAELARLPRERARKFIVDRLLKAPAGVAPLALLLDAQGQLAEGGVLMPGAHVWRWLDRLPAGGTVLFASAAGGLSVQGQPDADATAEVPDVSGQCTDAHGLERGVVQAITVKLAIEDEQPVWSCADRHDATLPGLLAACCEGWQIVFHDCPIAPAAPCELSVRVWQARPGVHAPDAGDLAALAPRPRLLGEHLQLAARAGHALAAALSLPADFAAANPRAAVTHDAGKDESRWQRAIGNADLAQPLAKSGGARFDNAINDGYRHELGSLLRPTADGLTRLEQHLVVSHHGWARPVFLGNARDKPGCAALADRAARDYAALGASLGPWALAHLEALLKAADVLAEVEAERFAAQPAWAMPPAPAEVVIPTVAPQAFSLPVDAANFGEYLACLGLFALALHAGRVVEASWSGGGFHLHGIDADGVLALLASLRGATVAPDTEATRPEMADAAYPPLLLRLAGLPPLPLNPWLGEGLDEGSGWKLGAGQTRAPVILDSLVASCAASLDLPDFTPADLPTLGGARVGADASKFRFDSATNWSAQDAGFSLNEHARFKSSRPWVELLSAIGLQHFFPPPADASHRYWLWPEPLPRPLAIAAARGLLPGAGPAYEAALVPSGKMKDVFPAQPVPQRNPTCPPHLLMI</sequence>
<keyword evidence="1" id="KW-0547">Nucleotide-binding</keyword>
<reference evidence="8" key="1">
    <citation type="submission" date="2025-08" db="UniProtKB">
        <authorList>
            <consortium name="RefSeq"/>
        </authorList>
    </citation>
    <scope>IDENTIFICATION</scope>
</reference>
<dbReference type="AlphaFoldDB" id="A0A8B6X794"/>
<organism evidence="7 8">
    <name type="scientific">Derxia gummosa DSM 723</name>
    <dbReference type="NCBI Taxonomy" id="1121388"/>
    <lineage>
        <taxon>Bacteria</taxon>
        <taxon>Pseudomonadati</taxon>
        <taxon>Pseudomonadota</taxon>
        <taxon>Betaproteobacteria</taxon>
        <taxon>Burkholderiales</taxon>
        <taxon>Alcaligenaceae</taxon>
        <taxon>Derxia</taxon>
    </lineage>
</organism>
<keyword evidence="4" id="KW-0067">ATP-binding</keyword>
<name>A0A8B6X794_9BURK</name>
<evidence type="ECO:0000313" key="7">
    <source>
        <dbReference type="Proteomes" id="UP000675920"/>
    </source>
</evidence>
<dbReference type="SUPFAM" id="SSF52540">
    <property type="entry name" value="P-loop containing nucleoside triphosphate hydrolases"/>
    <property type="match status" value="1"/>
</dbReference>
<evidence type="ECO:0000256" key="2">
    <source>
        <dbReference type="ARBA" id="ARBA00022801"/>
    </source>
</evidence>
<dbReference type="GO" id="GO:0016787">
    <property type="term" value="F:hydrolase activity"/>
    <property type="evidence" value="ECO:0007669"/>
    <property type="project" value="UniProtKB-KW"/>
</dbReference>
<evidence type="ECO:0000256" key="5">
    <source>
        <dbReference type="ARBA" id="ARBA00023118"/>
    </source>
</evidence>
<keyword evidence="7" id="KW-1185">Reference proteome</keyword>
<evidence type="ECO:0000256" key="4">
    <source>
        <dbReference type="ARBA" id="ARBA00022840"/>
    </source>
</evidence>
<dbReference type="InterPro" id="IPR027417">
    <property type="entry name" value="P-loop_NTPase"/>
</dbReference>
<evidence type="ECO:0000313" key="8">
    <source>
        <dbReference type="RefSeq" id="WP_034410472.1"/>
    </source>
</evidence>
<dbReference type="OrthoDB" id="9810236at2"/>
<dbReference type="GO" id="GO:0051607">
    <property type="term" value="P:defense response to virus"/>
    <property type="evidence" value="ECO:0007669"/>
    <property type="project" value="UniProtKB-KW"/>
</dbReference>
<dbReference type="Proteomes" id="UP000675920">
    <property type="component" value="Unplaced"/>
</dbReference>
<keyword evidence="5" id="KW-0051">Antiviral defense</keyword>
<dbReference type="PROSITE" id="PS51643">
    <property type="entry name" value="HD_CAS3"/>
    <property type="match status" value="1"/>
</dbReference>
<dbReference type="Pfam" id="PF22590">
    <property type="entry name" value="Cas3-like_C_2"/>
    <property type="match status" value="1"/>
</dbReference>
<dbReference type="GO" id="GO:0004386">
    <property type="term" value="F:helicase activity"/>
    <property type="evidence" value="ECO:0007669"/>
    <property type="project" value="UniProtKB-KW"/>
</dbReference>
<dbReference type="Gene3D" id="3.40.50.300">
    <property type="entry name" value="P-loop containing nucleotide triphosphate hydrolases"/>
    <property type="match status" value="2"/>
</dbReference>
<dbReference type="NCBIfam" id="TIGR02621">
    <property type="entry name" value="cas3_GSU0051"/>
    <property type="match status" value="1"/>
</dbReference>
<protein>
    <submittedName>
        <fullName evidence="8">Type I-G CRISPR-associated helicase/endonuclease Cas3g</fullName>
    </submittedName>
</protein>
<gene>
    <name evidence="8" type="primary">cas3g</name>
</gene>
<dbReference type="RefSeq" id="WP_034410472.1">
    <property type="nucleotide sequence ID" value="NZ_AXWS01000007.1"/>
</dbReference>
<feature type="domain" description="HD Cas3-type" evidence="6">
    <location>
        <begin position="704"/>
        <end position="864"/>
    </location>
</feature>
<dbReference type="InterPro" id="IPR013444">
    <property type="entry name" value="Helicase_Cas3_CRISPR-ass_Anaes"/>
</dbReference>
<evidence type="ECO:0000259" key="6">
    <source>
        <dbReference type="PROSITE" id="PS51643"/>
    </source>
</evidence>
<keyword evidence="2" id="KW-0378">Hydrolase</keyword>
<evidence type="ECO:0000256" key="3">
    <source>
        <dbReference type="ARBA" id="ARBA00022806"/>
    </source>
</evidence>
<dbReference type="GO" id="GO:0005524">
    <property type="term" value="F:ATP binding"/>
    <property type="evidence" value="ECO:0007669"/>
    <property type="project" value="UniProtKB-KW"/>
</dbReference>